<accession>A0A645GP63</accession>
<dbReference type="PANTHER" id="PTHR33202:SF19">
    <property type="entry name" value="FERRIC UPTAKE REGULATION PROTEIN"/>
    <property type="match status" value="1"/>
</dbReference>
<evidence type="ECO:0000256" key="3">
    <source>
        <dbReference type="ARBA" id="ARBA00022833"/>
    </source>
</evidence>
<dbReference type="SUPFAM" id="SSF46785">
    <property type="entry name" value="Winged helix' DNA-binding domain"/>
    <property type="match status" value="1"/>
</dbReference>
<evidence type="ECO:0000256" key="4">
    <source>
        <dbReference type="ARBA" id="ARBA00023015"/>
    </source>
</evidence>
<reference evidence="7" key="1">
    <citation type="submission" date="2019-08" db="EMBL/GenBank/DDBJ databases">
        <authorList>
            <person name="Kucharzyk K."/>
            <person name="Murdoch R.W."/>
            <person name="Higgins S."/>
            <person name="Loffler F."/>
        </authorList>
    </citation>
    <scope>NUCLEOTIDE SEQUENCE</scope>
</reference>
<protein>
    <submittedName>
        <fullName evidence="7">Zinc-specific metallo-regulatory protein</fullName>
    </submittedName>
</protein>
<evidence type="ECO:0000256" key="2">
    <source>
        <dbReference type="ARBA" id="ARBA00022491"/>
    </source>
</evidence>
<comment type="similarity">
    <text evidence="1">Belongs to the Fur family.</text>
</comment>
<sequence>MLAVLKESAQPMSAQEISARISKEGGGAWLSTVYRILELFVEKKLAIKTSIMNSETAVYELNREHHRHYAVCIGCHKMIPMENCPMESFIPRIKDKDFQVIGHNLEVYGYCKDCAAKK</sequence>
<dbReference type="GO" id="GO:0045892">
    <property type="term" value="P:negative regulation of DNA-templated transcription"/>
    <property type="evidence" value="ECO:0007669"/>
    <property type="project" value="TreeGrafter"/>
</dbReference>
<keyword evidence="3" id="KW-0862">Zinc</keyword>
<name>A0A645GP63_9ZZZZ</name>
<dbReference type="GO" id="GO:0008270">
    <property type="term" value="F:zinc ion binding"/>
    <property type="evidence" value="ECO:0007669"/>
    <property type="project" value="TreeGrafter"/>
</dbReference>
<dbReference type="EMBL" id="VSSQ01077677">
    <property type="protein sequence ID" value="MPN27689.1"/>
    <property type="molecule type" value="Genomic_DNA"/>
</dbReference>
<gene>
    <name evidence="7" type="primary">zur_22</name>
    <name evidence="7" type="ORF">SDC9_175123</name>
</gene>
<keyword evidence="6" id="KW-0804">Transcription</keyword>
<evidence type="ECO:0000256" key="6">
    <source>
        <dbReference type="ARBA" id="ARBA00023163"/>
    </source>
</evidence>
<dbReference type="Gene3D" id="3.30.1490.190">
    <property type="match status" value="1"/>
</dbReference>
<evidence type="ECO:0000256" key="1">
    <source>
        <dbReference type="ARBA" id="ARBA00007957"/>
    </source>
</evidence>
<evidence type="ECO:0000313" key="7">
    <source>
        <dbReference type="EMBL" id="MPN27689.1"/>
    </source>
</evidence>
<dbReference type="GO" id="GO:1900376">
    <property type="term" value="P:regulation of secondary metabolite biosynthetic process"/>
    <property type="evidence" value="ECO:0007669"/>
    <property type="project" value="TreeGrafter"/>
</dbReference>
<keyword evidence="5" id="KW-0238">DNA-binding</keyword>
<dbReference type="InterPro" id="IPR036390">
    <property type="entry name" value="WH_DNA-bd_sf"/>
</dbReference>
<keyword evidence="2" id="KW-0678">Repressor</keyword>
<dbReference type="InterPro" id="IPR002481">
    <property type="entry name" value="FUR"/>
</dbReference>
<organism evidence="7">
    <name type="scientific">bioreactor metagenome</name>
    <dbReference type="NCBI Taxonomy" id="1076179"/>
    <lineage>
        <taxon>unclassified sequences</taxon>
        <taxon>metagenomes</taxon>
        <taxon>ecological metagenomes</taxon>
    </lineage>
</organism>
<keyword evidence="4" id="KW-0805">Transcription regulation</keyword>
<dbReference type="GO" id="GO:0003700">
    <property type="term" value="F:DNA-binding transcription factor activity"/>
    <property type="evidence" value="ECO:0007669"/>
    <property type="project" value="InterPro"/>
</dbReference>
<dbReference type="InterPro" id="IPR043135">
    <property type="entry name" value="Fur_C"/>
</dbReference>
<dbReference type="GO" id="GO:0000976">
    <property type="term" value="F:transcription cis-regulatory region binding"/>
    <property type="evidence" value="ECO:0007669"/>
    <property type="project" value="TreeGrafter"/>
</dbReference>
<dbReference type="PANTHER" id="PTHR33202">
    <property type="entry name" value="ZINC UPTAKE REGULATION PROTEIN"/>
    <property type="match status" value="1"/>
</dbReference>
<evidence type="ECO:0000256" key="5">
    <source>
        <dbReference type="ARBA" id="ARBA00023125"/>
    </source>
</evidence>
<proteinExistence type="inferred from homology"/>
<dbReference type="InterPro" id="IPR036388">
    <property type="entry name" value="WH-like_DNA-bd_sf"/>
</dbReference>
<dbReference type="Gene3D" id="1.10.10.10">
    <property type="entry name" value="Winged helix-like DNA-binding domain superfamily/Winged helix DNA-binding domain"/>
    <property type="match status" value="1"/>
</dbReference>
<dbReference type="CDD" id="cd07153">
    <property type="entry name" value="Fur_like"/>
    <property type="match status" value="1"/>
</dbReference>
<dbReference type="AlphaFoldDB" id="A0A645GP63"/>
<comment type="caution">
    <text evidence="7">The sequence shown here is derived from an EMBL/GenBank/DDBJ whole genome shotgun (WGS) entry which is preliminary data.</text>
</comment>
<dbReference type="Pfam" id="PF01475">
    <property type="entry name" value="FUR"/>
    <property type="match status" value="1"/>
</dbReference>